<dbReference type="Proteomes" id="UP001300502">
    <property type="component" value="Unassembled WGS sequence"/>
</dbReference>
<dbReference type="AlphaFoldDB" id="A0AAV9IFR4"/>
<proteinExistence type="predicted"/>
<sequence>MHQLHAKRLRLVLNQTLGTVVGVHTKHTGVSIPALYNELSIPSVESLIAGRRARLWAKGSSMRTWISFLCRWIPTIRKRNLGEKYQKAWLLRRLGSSAVGEIERSPRGSKTLQLAVQQVIHHKWLTTGKMTQTNTWQQYCQYALQSGSALLRDSSLDFPEYSKSLSWLMRIRVGGWSSCSRLARIGILDEQWKTRCPCCLVNVPETLSHFLCECTRWGPKRLGIFGPMAMLLIKIPAIFDGTCYSLLGGRFVATTSLEENLNGITVEEMQEKKALDEAIHRWWMTGEFTYQACTCSTLVALELDNGSSQCGFRTDLPGFILVGQFLEAVMGILMSVIDNLRRFSFDDVNLTTTSRRPEGYGEAIGIA</sequence>
<gene>
    <name evidence="1" type="ORF">GAYE_SCF19G4021</name>
</gene>
<protein>
    <recommendedName>
        <fullName evidence="3">Reverse transcriptase zinc-binding domain-containing protein</fullName>
    </recommendedName>
</protein>
<organism evidence="1 2">
    <name type="scientific">Galdieria yellowstonensis</name>
    <dbReference type="NCBI Taxonomy" id="3028027"/>
    <lineage>
        <taxon>Eukaryota</taxon>
        <taxon>Rhodophyta</taxon>
        <taxon>Bangiophyceae</taxon>
        <taxon>Galdieriales</taxon>
        <taxon>Galdieriaceae</taxon>
        <taxon>Galdieria</taxon>
    </lineage>
</organism>
<dbReference type="EMBL" id="JANCYU010000036">
    <property type="protein sequence ID" value="KAK4526108.1"/>
    <property type="molecule type" value="Genomic_DNA"/>
</dbReference>
<comment type="caution">
    <text evidence="1">The sequence shown here is derived from an EMBL/GenBank/DDBJ whole genome shotgun (WGS) entry which is preliminary data.</text>
</comment>
<evidence type="ECO:0008006" key="3">
    <source>
        <dbReference type="Google" id="ProtNLM"/>
    </source>
</evidence>
<evidence type="ECO:0000313" key="1">
    <source>
        <dbReference type="EMBL" id="KAK4526108.1"/>
    </source>
</evidence>
<accession>A0AAV9IFR4</accession>
<keyword evidence="2" id="KW-1185">Reference proteome</keyword>
<evidence type="ECO:0000313" key="2">
    <source>
        <dbReference type="Proteomes" id="UP001300502"/>
    </source>
</evidence>
<name>A0AAV9IFR4_9RHOD</name>
<reference evidence="1 2" key="1">
    <citation type="submission" date="2022-07" db="EMBL/GenBank/DDBJ databases">
        <title>Genome-wide signatures of adaptation to extreme environments.</title>
        <authorList>
            <person name="Cho C.H."/>
            <person name="Yoon H.S."/>
        </authorList>
    </citation>
    <scope>NUCLEOTIDE SEQUENCE [LARGE SCALE GENOMIC DNA]</scope>
    <source>
        <strain evidence="1 2">108.79 E11</strain>
    </source>
</reference>